<keyword evidence="1" id="KW-0472">Membrane</keyword>
<feature type="transmembrane region" description="Helical" evidence="1">
    <location>
        <begin position="85"/>
        <end position="104"/>
    </location>
</feature>
<keyword evidence="1" id="KW-1133">Transmembrane helix</keyword>
<accession>A0ABW3M3W5</accession>
<dbReference type="RefSeq" id="WP_202935626.1">
    <property type="nucleotide sequence ID" value="NZ_JAYRDL010000014.1"/>
</dbReference>
<evidence type="ECO:0000313" key="3">
    <source>
        <dbReference type="Proteomes" id="UP001597033"/>
    </source>
</evidence>
<dbReference type="EMBL" id="JBHTKN010000014">
    <property type="protein sequence ID" value="MFD1043750.1"/>
    <property type="molecule type" value="Genomic_DNA"/>
</dbReference>
<evidence type="ECO:0000256" key="1">
    <source>
        <dbReference type="SAM" id="Phobius"/>
    </source>
</evidence>
<reference evidence="3" key="1">
    <citation type="journal article" date="2019" name="Int. J. Syst. Evol. Microbiol.">
        <title>The Global Catalogue of Microorganisms (GCM) 10K type strain sequencing project: providing services to taxonomists for standard genome sequencing and annotation.</title>
        <authorList>
            <consortium name="The Broad Institute Genomics Platform"/>
            <consortium name="The Broad Institute Genome Sequencing Center for Infectious Disease"/>
            <person name="Wu L."/>
            <person name="Ma J."/>
        </authorList>
    </citation>
    <scope>NUCLEOTIDE SEQUENCE [LARGE SCALE GENOMIC DNA]</scope>
    <source>
        <strain evidence="3">CCUG 55854</strain>
    </source>
</reference>
<name>A0ABW3M3W5_9GAMM</name>
<evidence type="ECO:0000313" key="2">
    <source>
        <dbReference type="EMBL" id="MFD1043750.1"/>
    </source>
</evidence>
<gene>
    <name evidence="2" type="ORF">ACFQ2N_15465</name>
</gene>
<feature type="transmembrane region" description="Helical" evidence="1">
    <location>
        <begin position="60"/>
        <end position="79"/>
    </location>
</feature>
<comment type="caution">
    <text evidence="2">The sequence shown here is derived from an EMBL/GenBank/DDBJ whole genome shotgun (WGS) entry which is preliminary data.</text>
</comment>
<protein>
    <submittedName>
        <fullName evidence="2">Iron uptake protein</fullName>
    </submittedName>
</protein>
<dbReference type="Proteomes" id="UP001597033">
    <property type="component" value="Unassembled WGS sequence"/>
</dbReference>
<sequence length="109" mass="11211">MSTPSSTIDPRPATTRAPRLRVAARVGAAVLGGYAFTWGLIALATALLSKAGMGFHDAEFLSSAVGLLVFLVALLWTMACRRVALAWALLLGGGAAMAALASLVQKSIL</sequence>
<keyword evidence="3" id="KW-1185">Reference proteome</keyword>
<feature type="transmembrane region" description="Helical" evidence="1">
    <location>
        <begin position="26"/>
        <end position="48"/>
    </location>
</feature>
<keyword evidence="1" id="KW-0812">Transmembrane</keyword>
<proteinExistence type="predicted"/>
<organism evidence="2 3">
    <name type="scientific">Pseudoxanthomonas kaohsiungensis</name>
    <dbReference type="NCBI Taxonomy" id="283923"/>
    <lineage>
        <taxon>Bacteria</taxon>
        <taxon>Pseudomonadati</taxon>
        <taxon>Pseudomonadota</taxon>
        <taxon>Gammaproteobacteria</taxon>
        <taxon>Lysobacterales</taxon>
        <taxon>Lysobacteraceae</taxon>
        <taxon>Pseudoxanthomonas</taxon>
    </lineage>
</organism>